<keyword evidence="3" id="KW-0378">Hydrolase</keyword>
<dbReference type="Proteomes" id="UP001597542">
    <property type="component" value="Unassembled WGS sequence"/>
</dbReference>
<evidence type="ECO:0000256" key="3">
    <source>
        <dbReference type="ARBA" id="ARBA00022801"/>
    </source>
</evidence>
<dbReference type="PANTHER" id="PTHR42978">
    <property type="entry name" value="QUORUM-QUENCHING LACTONASE YTNP-RELATED-RELATED"/>
    <property type="match status" value="1"/>
</dbReference>
<dbReference type="SUPFAM" id="SSF56281">
    <property type="entry name" value="Metallo-hydrolase/oxidoreductase"/>
    <property type="match status" value="1"/>
</dbReference>
<dbReference type="RefSeq" id="WP_344275445.1">
    <property type="nucleotide sequence ID" value="NZ_BAAAHV010000012.1"/>
</dbReference>
<dbReference type="SMART" id="SM00849">
    <property type="entry name" value="Lactamase_B"/>
    <property type="match status" value="1"/>
</dbReference>
<keyword evidence="4" id="KW-0862">Zinc</keyword>
<feature type="domain" description="Metallo-beta-lactamase" evidence="5">
    <location>
        <begin position="62"/>
        <end position="254"/>
    </location>
</feature>
<dbReference type="PANTHER" id="PTHR42978:SF6">
    <property type="entry name" value="QUORUM-QUENCHING LACTONASE YTNP-RELATED"/>
    <property type="match status" value="1"/>
</dbReference>
<gene>
    <name evidence="6" type="ORF">ACFSUT_30085</name>
</gene>
<dbReference type="Gene3D" id="3.60.15.10">
    <property type="entry name" value="Ribonuclease Z/Hydroxyacylglutathione hydrolase-like"/>
    <property type="match status" value="1"/>
</dbReference>
<dbReference type="InterPro" id="IPR036866">
    <property type="entry name" value="RibonucZ/Hydroxyglut_hydro"/>
</dbReference>
<evidence type="ECO:0000313" key="7">
    <source>
        <dbReference type="Proteomes" id="UP001597542"/>
    </source>
</evidence>
<proteinExistence type="inferred from homology"/>
<accession>A0ABW5I6K3</accession>
<protein>
    <submittedName>
        <fullName evidence="6">MBL fold metallo-hydrolase</fullName>
    </submittedName>
</protein>
<dbReference type="EMBL" id="JBHUKQ010000015">
    <property type="protein sequence ID" value="MFD2484558.1"/>
    <property type="molecule type" value="Genomic_DNA"/>
</dbReference>
<keyword evidence="7" id="KW-1185">Reference proteome</keyword>
<evidence type="ECO:0000259" key="5">
    <source>
        <dbReference type="SMART" id="SM00849"/>
    </source>
</evidence>
<evidence type="ECO:0000256" key="2">
    <source>
        <dbReference type="ARBA" id="ARBA00022723"/>
    </source>
</evidence>
<organism evidence="6 7">
    <name type="scientific">Amycolatopsis albidoflavus</name>
    <dbReference type="NCBI Taxonomy" id="102226"/>
    <lineage>
        <taxon>Bacteria</taxon>
        <taxon>Bacillati</taxon>
        <taxon>Actinomycetota</taxon>
        <taxon>Actinomycetes</taxon>
        <taxon>Pseudonocardiales</taxon>
        <taxon>Pseudonocardiaceae</taxon>
        <taxon>Amycolatopsis</taxon>
    </lineage>
</organism>
<dbReference type="InterPro" id="IPR051013">
    <property type="entry name" value="MBL_superfamily_lactonases"/>
</dbReference>
<evidence type="ECO:0000256" key="4">
    <source>
        <dbReference type="ARBA" id="ARBA00022833"/>
    </source>
</evidence>
<keyword evidence="2" id="KW-0479">Metal-binding</keyword>
<name>A0ABW5I6K3_9PSEU</name>
<reference evidence="7" key="1">
    <citation type="journal article" date="2019" name="Int. J. Syst. Evol. Microbiol.">
        <title>The Global Catalogue of Microorganisms (GCM) 10K type strain sequencing project: providing services to taxonomists for standard genome sequencing and annotation.</title>
        <authorList>
            <consortium name="The Broad Institute Genomics Platform"/>
            <consortium name="The Broad Institute Genome Sequencing Center for Infectious Disease"/>
            <person name="Wu L."/>
            <person name="Ma J."/>
        </authorList>
    </citation>
    <scope>NUCLEOTIDE SEQUENCE [LARGE SCALE GENOMIC DNA]</scope>
    <source>
        <strain evidence="7">CGMCC 4.7638</strain>
    </source>
</reference>
<dbReference type="Pfam" id="PF00753">
    <property type="entry name" value="Lactamase_B"/>
    <property type="match status" value="1"/>
</dbReference>
<dbReference type="InterPro" id="IPR001279">
    <property type="entry name" value="Metallo-B-lactamas"/>
</dbReference>
<comment type="caution">
    <text evidence="6">The sequence shown here is derived from an EMBL/GenBank/DDBJ whole genome shotgun (WGS) entry which is preliminary data.</text>
</comment>
<sequence length="273" mass="29408">MLDDRLRRPALLQTVHLGETKVSFVPDGAAQGNPRLWLPASTAETWAERPEYLDDDGYLVASIGGLLVERDGRALLIDAGFGPQSVPAEPGAPNGVLYGGALLDNLAALGRKPEDIEAVALTHLHSDHIGWASQPAAFTQAAFLVPEPEWAQREASAEIDALAPRVRTVQDGEEVFPGVQVRFAAGHTPGHAEYVIAAGGQRLIAFGDAVHSPVQIENPDWSCVYDHDPVEAASHRRKLVAELAEPGTIGFGNHFADVVFGHVRDGRWHPLDR</sequence>
<evidence type="ECO:0000256" key="1">
    <source>
        <dbReference type="ARBA" id="ARBA00007749"/>
    </source>
</evidence>
<evidence type="ECO:0000313" key="6">
    <source>
        <dbReference type="EMBL" id="MFD2484558.1"/>
    </source>
</evidence>
<comment type="similarity">
    <text evidence="1">Belongs to the metallo-beta-lactamase superfamily.</text>
</comment>